<keyword evidence="2" id="KW-1185">Reference proteome</keyword>
<reference evidence="1 2" key="1">
    <citation type="submission" date="2016-10" db="EMBL/GenBank/DDBJ databases">
        <authorList>
            <person name="de Groot N.N."/>
        </authorList>
    </citation>
    <scope>NUCLEOTIDE SEQUENCE [LARGE SCALE GENOMIC DNA]</scope>
    <source>
        <strain evidence="1 2">CGMCC 4.5506</strain>
    </source>
</reference>
<protein>
    <submittedName>
        <fullName evidence="1">Uncharacterized protein</fullName>
    </submittedName>
</protein>
<gene>
    <name evidence="1" type="ORF">SAMN05421630_10327</name>
</gene>
<name>A0A1G6N961_9PSEU</name>
<organism evidence="1 2">
    <name type="scientific">Prauserella marina</name>
    <dbReference type="NCBI Taxonomy" id="530584"/>
    <lineage>
        <taxon>Bacteria</taxon>
        <taxon>Bacillati</taxon>
        <taxon>Actinomycetota</taxon>
        <taxon>Actinomycetes</taxon>
        <taxon>Pseudonocardiales</taxon>
        <taxon>Pseudonocardiaceae</taxon>
        <taxon>Prauserella</taxon>
    </lineage>
</organism>
<dbReference type="AlphaFoldDB" id="A0A1G6N961"/>
<sequence>MVPHLPTAVLLTALIGWVSTATADRTRGLPGILLVLGAGQLLMHVSLGGASGHFAGGFGMTTSHALATVATALLLSHAESLLLIAVAALRTLSPVVWLPAPVGTPVALPGLGRTDVRGQFIAVMLRRVCGRRGPPLLS</sequence>
<proteinExistence type="predicted"/>
<evidence type="ECO:0000313" key="1">
    <source>
        <dbReference type="EMBL" id="SDC64379.1"/>
    </source>
</evidence>
<dbReference type="EMBL" id="FMZE01000003">
    <property type="protein sequence ID" value="SDC64379.1"/>
    <property type="molecule type" value="Genomic_DNA"/>
</dbReference>
<dbReference type="STRING" id="530584.SAMN05421630_10327"/>
<evidence type="ECO:0000313" key="2">
    <source>
        <dbReference type="Proteomes" id="UP000199494"/>
    </source>
</evidence>
<accession>A0A1G6N961</accession>
<dbReference type="Proteomes" id="UP000199494">
    <property type="component" value="Unassembled WGS sequence"/>
</dbReference>